<gene>
    <name evidence="2" type="ORF">QE152_g12633</name>
</gene>
<dbReference type="AlphaFoldDB" id="A0AAW1LIP4"/>
<proteinExistence type="predicted"/>
<reference evidence="2 3" key="1">
    <citation type="journal article" date="2024" name="BMC Genomics">
        <title>De novo assembly and annotation of Popillia japonica's genome with initial clues to its potential as an invasive pest.</title>
        <authorList>
            <person name="Cucini C."/>
            <person name="Boschi S."/>
            <person name="Funari R."/>
            <person name="Cardaioli E."/>
            <person name="Iannotti N."/>
            <person name="Marturano G."/>
            <person name="Paoli F."/>
            <person name="Bruttini M."/>
            <person name="Carapelli A."/>
            <person name="Frati F."/>
            <person name="Nardi F."/>
        </authorList>
    </citation>
    <scope>NUCLEOTIDE SEQUENCE [LARGE SCALE GENOMIC DNA]</scope>
    <source>
        <strain evidence="2">DMR45628</strain>
    </source>
</reference>
<dbReference type="EMBL" id="JASPKY010000116">
    <property type="protein sequence ID" value="KAK9736250.1"/>
    <property type="molecule type" value="Genomic_DNA"/>
</dbReference>
<evidence type="ECO:0000313" key="3">
    <source>
        <dbReference type="Proteomes" id="UP001458880"/>
    </source>
</evidence>
<sequence>MTKFPTNEVNAGPASGTPPKIGESIVPSNGEKSICVRDAEDNLYWFNFTKAMRSLSSSSEFMYILGLETMERCRAGKELLETGISSMANSWAPRLEGLPNMEKEETMSFKGFNIIIQLRK</sequence>
<protein>
    <submittedName>
        <fullName evidence="2">Uncharacterized protein</fullName>
    </submittedName>
</protein>
<feature type="region of interest" description="Disordered" evidence="1">
    <location>
        <begin position="1"/>
        <end position="26"/>
    </location>
</feature>
<name>A0AAW1LIP4_POPJA</name>
<accession>A0AAW1LIP4</accession>
<comment type="caution">
    <text evidence="2">The sequence shown here is derived from an EMBL/GenBank/DDBJ whole genome shotgun (WGS) entry which is preliminary data.</text>
</comment>
<dbReference type="Proteomes" id="UP001458880">
    <property type="component" value="Unassembled WGS sequence"/>
</dbReference>
<keyword evidence="3" id="KW-1185">Reference proteome</keyword>
<evidence type="ECO:0000313" key="2">
    <source>
        <dbReference type="EMBL" id="KAK9736250.1"/>
    </source>
</evidence>
<evidence type="ECO:0000256" key="1">
    <source>
        <dbReference type="SAM" id="MobiDB-lite"/>
    </source>
</evidence>
<organism evidence="2 3">
    <name type="scientific">Popillia japonica</name>
    <name type="common">Japanese beetle</name>
    <dbReference type="NCBI Taxonomy" id="7064"/>
    <lineage>
        <taxon>Eukaryota</taxon>
        <taxon>Metazoa</taxon>
        <taxon>Ecdysozoa</taxon>
        <taxon>Arthropoda</taxon>
        <taxon>Hexapoda</taxon>
        <taxon>Insecta</taxon>
        <taxon>Pterygota</taxon>
        <taxon>Neoptera</taxon>
        <taxon>Endopterygota</taxon>
        <taxon>Coleoptera</taxon>
        <taxon>Polyphaga</taxon>
        <taxon>Scarabaeiformia</taxon>
        <taxon>Scarabaeidae</taxon>
        <taxon>Rutelinae</taxon>
        <taxon>Popillia</taxon>
    </lineage>
</organism>